<dbReference type="Pfam" id="PF08543">
    <property type="entry name" value="Phos_pyr_kin"/>
    <property type="match status" value="1"/>
</dbReference>
<dbReference type="Gene3D" id="3.40.1190.20">
    <property type="match status" value="1"/>
</dbReference>
<accession>A0AAN1WF61</accession>
<dbReference type="RefSeq" id="WP_236985912.1">
    <property type="nucleotide sequence ID" value="NZ_AP023086.1"/>
</dbReference>
<name>A0AAN1WF61_9GAMM</name>
<dbReference type="GO" id="GO:0009228">
    <property type="term" value="P:thiamine biosynthetic process"/>
    <property type="evidence" value="ECO:0007669"/>
    <property type="project" value="TreeGrafter"/>
</dbReference>
<dbReference type="EC" id="2.7.4.7" evidence="2"/>
<proteinExistence type="predicted"/>
<dbReference type="PANTHER" id="PTHR20858:SF17">
    <property type="entry name" value="HYDROXYMETHYLPYRIMIDINE_PHOSPHOMETHYLPYRIMIDINE KINASE THI20-RELATED"/>
    <property type="match status" value="1"/>
</dbReference>
<dbReference type="AlphaFoldDB" id="A0AAN1WF61"/>
<dbReference type="EMBL" id="AP023086">
    <property type="protein sequence ID" value="BCD96410.1"/>
    <property type="molecule type" value="Genomic_DNA"/>
</dbReference>
<dbReference type="GO" id="GO:0008972">
    <property type="term" value="F:phosphomethylpyrimidine kinase activity"/>
    <property type="evidence" value="ECO:0007669"/>
    <property type="project" value="UniProtKB-EC"/>
</dbReference>
<keyword evidence="2" id="KW-0808">Transferase</keyword>
<keyword evidence="2" id="KW-0418">Kinase</keyword>
<dbReference type="SUPFAM" id="SSF53613">
    <property type="entry name" value="Ribokinase-like"/>
    <property type="match status" value="1"/>
</dbReference>
<reference evidence="2 3" key="1">
    <citation type="journal article" date="2022" name="IScience">
        <title>An ultrasensitive nanofiber-based assay for enzymatic hydrolysis and deep-sea microbial degradation of cellulose.</title>
        <authorList>
            <person name="Tsudome M."/>
            <person name="Tachioka M."/>
            <person name="Miyazaki M."/>
            <person name="Uchimura K."/>
            <person name="Tsuda M."/>
            <person name="Takaki Y."/>
            <person name="Deguchi S."/>
        </authorList>
    </citation>
    <scope>NUCLEOTIDE SEQUENCE [LARGE SCALE GENOMIC DNA]</scope>
    <source>
        <strain evidence="2 3">GE09</strain>
    </source>
</reference>
<dbReference type="GO" id="GO:0005829">
    <property type="term" value="C:cytosol"/>
    <property type="evidence" value="ECO:0007669"/>
    <property type="project" value="TreeGrafter"/>
</dbReference>
<keyword evidence="3" id="KW-1185">Reference proteome</keyword>
<dbReference type="InterPro" id="IPR013749">
    <property type="entry name" value="PM/HMP-P_kinase-1"/>
</dbReference>
<evidence type="ECO:0000313" key="2">
    <source>
        <dbReference type="EMBL" id="BCD96410.1"/>
    </source>
</evidence>
<gene>
    <name evidence="2" type="ORF">MARGE09_P0610</name>
</gene>
<dbReference type="PANTHER" id="PTHR20858">
    <property type="entry name" value="PHOSPHOMETHYLPYRIMIDINE KINASE"/>
    <property type="match status" value="1"/>
</dbReference>
<dbReference type="EC" id="2.7.1.49" evidence="2"/>
<evidence type="ECO:0000259" key="1">
    <source>
        <dbReference type="Pfam" id="PF08543"/>
    </source>
</evidence>
<protein>
    <submittedName>
        <fullName evidence="2">Hydroxymethylpyrimidine/phosphomethylpyrimidine kinase</fullName>
        <ecNumber evidence="2">2.7.1.49</ecNumber>
        <ecNumber evidence="2">2.7.4.7</ecNumber>
    </submittedName>
</protein>
<feature type="domain" description="Pyridoxamine kinase/Phosphomethylpyrimidine kinase" evidence="1">
    <location>
        <begin position="15"/>
        <end position="250"/>
    </location>
</feature>
<dbReference type="KEGG" id="marq:MARGE09_P0610"/>
<organism evidence="2 3">
    <name type="scientific">Marinagarivorans cellulosilyticus</name>
    <dbReference type="NCBI Taxonomy" id="2721545"/>
    <lineage>
        <taxon>Bacteria</taxon>
        <taxon>Pseudomonadati</taxon>
        <taxon>Pseudomonadota</taxon>
        <taxon>Gammaproteobacteria</taxon>
        <taxon>Cellvibrionales</taxon>
        <taxon>Cellvibrionaceae</taxon>
        <taxon>Marinagarivorans</taxon>
    </lineage>
</organism>
<sequence length="269" mass="28850">MDTTPPVILSFAPHDPAGRSGLQAIAEVIASLGGHCASVATALCASSSSDERELIAVDSNLLIQQARSVLEDMPVAAIYVSYAGSVANLEAIHSILEDYPQIPVISAAALQYWDNNSQAIADYPNACSELLIPTSKLLICDNTQTPLLTSHAPVTEGLIHQLFACNCDYVLSYQCSKSSRSFEYTLYDEDTILSTYNWQAGCCQPQSSAVEDILSAAIASYVAHGSSVETAVQEGLKFASQAAAHARRIGFDTPIPNRFFWAEAINAKR</sequence>
<dbReference type="InterPro" id="IPR029056">
    <property type="entry name" value="Ribokinase-like"/>
</dbReference>
<dbReference type="Proteomes" id="UP001320119">
    <property type="component" value="Chromosome"/>
</dbReference>
<evidence type="ECO:0000313" key="3">
    <source>
        <dbReference type="Proteomes" id="UP001320119"/>
    </source>
</evidence>
<dbReference type="GO" id="GO:0008902">
    <property type="term" value="F:hydroxymethylpyrimidine kinase activity"/>
    <property type="evidence" value="ECO:0007669"/>
    <property type="project" value="UniProtKB-EC"/>
</dbReference>